<dbReference type="Proteomes" id="UP001140949">
    <property type="component" value="Unassembled WGS sequence"/>
</dbReference>
<reference evidence="2" key="2">
    <citation type="submission" date="2023-04" db="EMBL/GenBank/DDBJ databases">
        <authorList>
            <person name="Bruccoleri R.E."/>
            <person name="Oakeley E.J."/>
            <person name="Faust A.-M."/>
            <person name="Dessus-Babus S."/>
            <person name="Altorfer M."/>
            <person name="Burckhardt D."/>
            <person name="Oertli M."/>
            <person name="Naumann U."/>
            <person name="Petersen F."/>
            <person name="Wong J."/>
        </authorList>
    </citation>
    <scope>NUCLEOTIDE SEQUENCE</scope>
    <source>
        <strain evidence="2">GSM-AAB239-AS_SAM_17_03QT</strain>
        <tissue evidence="2">Leaf</tissue>
    </source>
</reference>
<reference evidence="2" key="1">
    <citation type="journal article" date="2023" name="GigaByte">
        <title>Genome assembly of the bearded iris, Iris pallida Lam.</title>
        <authorList>
            <person name="Bruccoleri R.E."/>
            <person name="Oakeley E.J."/>
            <person name="Faust A.M.E."/>
            <person name="Altorfer M."/>
            <person name="Dessus-Babus S."/>
            <person name="Burckhardt D."/>
            <person name="Oertli M."/>
            <person name="Naumann U."/>
            <person name="Petersen F."/>
            <person name="Wong J."/>
        </authorList>
    </citation>
    <scope>NUCLEOTIDE SEQUENCE</scope>
    <source>
        <strain evidence="2">GSM-AAB239-AS_SAM_17_03QT</strain>
    </source>
</reference>
<feature type="transmembrane region" description="Helical" evidence="1">
    <location>
        <begin position="274"/>
        <end position="297"/>
    </location>
</feature>
<dbReference type="PANTHER" id="PTHR31170">
    <property type="entry name" value="BNAC04G53230D PROTEIN"/>
    <property type="match status" value="1"/>
</dbReference>
<dbReference type="Pfam" id="PF03140">
    <property type="entry name" value="DUF247"/>
    <property type="match status" value="1"/>
</dbReference>
<dbReference type="AlphaFoldDB" id="A0AAX6DW96"/>
<dbReference type="EMBL" id="JANAVB010033817">
    <property type="protein sequence ID" value="KAJ6807756.1"/>
    <property type="molecule type" value="Genomic_DNA"/>
</dbReference>
<keyword evidence="1" id="KW-0812">Transmembrane</keyword>
<feature type="transmembrane region" description="Helical" evidence="1">
    <location>
        <begin position="467"/>
        <end position="491"/>
    </location>
</feature>
<protein>
    <submittedName>
        <fullName evidence="2">UPF0481 protein</fullName>
    </submittedName>
</protein>
<evidence type="ECO:0000313" key="2">
    <source>
        <dbReference type="EMBL" id="KAJ6795981.1"/>
    </source>
</evidence>
<comment type="caution">
    <text evidence="2">The sequence shown here is derived from an EMBL/GenBank/DDBJ whole genome shotgun (WGS) entry which is preliminary data.</text>
</comment>
<keyword evidence="1" id="KW-0472">Membrane</keyword>
<name>A0AAX6DW96_IRIPA</name>
<dbReference type="InterPro" id="IPR004158">
    <property type="entry name" value="DUF247_pln"/>
</dbReference>
<organism evidence="2 4">
    <name type="scientific">Iris pallida</name>
    <name type="common">Sweet iris</name>
    <dbReference type="NCBI Taxonomy" id="29817"/>
    <lineage>
        <taxon>Eukaryota</taxon>
        <taxon>Viridiplantae</taxon>
        <taxon>Streptophyta</taxon>
        <taxon>Embryophyta</taxon>
        <taxon>Tracheophyta</taxon>
        <taxon>Spermatophyta</taxon>
        <taxon>Magnoliopsida</taxon>
        <taxon>Liliopsida</taxon>
        <taxon>Asparagales</taxon>
        <taxon>Iridaceae</taxon>
        <taxon>Iridoideae</taxon>
        <taxon>Irideae</taxon>
        <taxon>Iris</taxon>
    </lineage>
</organism>
<dbReference type="PANTHER" id="PTHR31170:SF25">
    <property type="entry name" value="BNAA09G04570D PROTEIN"/>
    <property type="match status" value="1"/>
</dbReference>
<evidence type="ECO:0000313" key="3">
    <source>
        <dbReference type="EMBL" id="KAJ6807756.1"/>
    </source>
</evidence>
<accession>A0AAX6DW96</accession>
<evidence type="ECO:0000256" key="1">
    <source>
        <dbReference type="SAM" id="Phobius"/>
    </source>
</evidence>
<keyword evidence="4" id="KW-1185">Reference proteome</keyword>
<keyword evidence="1" id="KW-1133">Transmembrane helix</keyword>
<evidence type="ECO:0000313" key="4">
    <source>
        <dbReference type="Proteomes" id="UP001140949"/>
    </source>
</evidence>
<gene>
    <name evidence="3" type="ORF">M6B38_171295</name>
    <name evidence="2" type="ORF">M6B38_223300</name>
</gene>
<sequence length="497" mass="56977">MADSGTDEDVVIDIVEEVEESMTESIRTRGRKPKKKDHYTMHKVFHSVRSENGKDYEPHLIAIGPFHRNAEALRPMEELKWRYLRHLTRRNPEKNTLQNYIGVINGVADQLRSCYCAEQVHMDDGEFLEMMVLDGAFLVEYLVKAYTGQNKKELDDVSWNIPLLRRDLLLLENQIPFRVLELLFEASDIPVLVGLSQHRKDRARITLAHLAISYLTREKMEDLPDESKPGAVHHLLHLYHSSLHPTPDGGGQPTLARVVIKKLKRSWSLATAPFLFVLSCVLACQIPPVTCCCWWSSRADDSKEKKRSPRGIPTATELEEAGVRFRRKEGAMSFMDAVFHKEEGVMEIPLLSIQEASFSNFRNLVAFEQSYPACGSRFTSHAVLMNSLISTEKDVALLKETEIIESKLGQDEEVAELFNKLNLGSYLDYEKHYHLQLFRDVMEYRSVPHHKWRAGLKHTYFGNPWSTVSLITAIFLVLLTVAQTVYTIYAYHHPPSS</sequence>
<proteinExistence type="predicted"/>
<dbReference type="EMBL" id="JANAVB010041558">
    <property type="protein sequence ID" value="KAJ6795981.1"/>
    <property type="molecule type" value="Genomic_DNA"/>
</dbReference>